<protein>
    <recommendedName>
        <fullName evidence="9">Peptidoglycan binding-like domain-containing protein</fullName>
    </recommendedName>
</protein>
<dbReference type="RefSeq" id="WP_345721676.1">
    <property type="nucleotide sequence ID" value="NZ_BAABRU010000006.1"/>
</dbReference>
<feature type="chain" id="PRO_5047202253" description="Peptidoglycan binding-like domain-containing protein" evidence="8">
    <location>
        <begin position="28"/>
        <end position="306"/>
    </location>
</feature>
<proteinExistence type="predicted"/>
<name>A0ABP9WY89_9CHLR</name>
<evidence type="ECO:0000313" key="10">
    <source>
        <dbReference type="EMBL" id="GAA5528069.1"/>
    </source>
</evidence>
<evidence type="ECO:0000256" key="2">
    <source>
        <dbReference type="ARBA" id="ARBA00022723"/>
    </source>
</evidence>
<dbReference type="InterPro" id="IPR036366">
    <property type="entry name" value="PGBDSf"/>
</dbReference>
<dbReference type="EMBL" id="BAABRU010000006">
    <property type="protein sequence ID" value="GAA5528069.1"/>
    <property type="molecule type" value="Genomic_DNA"/>
</dbReference>
<keyword evidence="1" id="KW-0645">Protease</keyword>
<dbReference type="Gene3D" id="3.30.1380.10">
    <property type="match status" value="1"/>
</dbReference>
<keyword evidence="7" id="KW-0482">Metalloprotease</keyword>
<dbReference type="PANTHER" id="PTHR41533">
    <property type="entry name" value="L,D-TRANSPEPTIDASE HI_1667-RELATED"/>
    <property type="match status" value="1"/>
</dbReference>
<evidence type="ECO:0000256" key="6">
    <source>
        <dbReference type="ARBA" id="ARBA00022833"/>
    </source>
</evidence>
<dbReference type="Proteomes" id="UP001428290">
    <property type="component" value="Unassembled WGS sequence"/>
</dbReference>
<dbReference type="SUPFAM" id="SSF47090">
    <property type="entry name" value="PGBD-like"/>
    <property type="match status" value="2"/>
</dbReference>
<dbReference type="InterPro" id="IPR005073">
    <property type="entry name" value="Peptidase_M74"/>
</dbReference>
<keyword evidence="3 8" id="KW-0732">Signal</keyword>
<dbReference type="InterPro" id="IPR052905">
    <property type="entry name" value="LD-transpeptidase_YkuD-like"/>
</dbReference>
<evidence type="ECO:0000256" key="3">
    <source>
        <dbReference type="ARBA" id="ARBA00022729"/>
    </source>
</evidence>
<evidence type="ECO:0000256" key="1">
    <source>
        <dbReference type="ARBA" id="ARBA00022670"/>
    </source>
</evidence>
<accession>A0ABP9WY89</accession>
<evidence type="ECO:0000256" key="8">
    <source>
        <dbReference type="SAM" id="SignalP"/>
    </source>
</evidence>
<keyword evidence="5" id="KW-0378">Hydrolase</keyword>
<reference evidence="10 11" key="1">
    <citation type="submission" date="2024-02" db="EMBL/GenBank/DDBJ databases">
        <title>Herpetosiphon gulosus NBRC 112829.</title>
        <authorList>
            <person name="Ichikawa N."/>
            <person name="Katano-Makiyama Y."/>
            <person name="Hidaka K."/>
        </authorList>
    </citation>
    <scope>NUCLEOTIDE SEQUENCE [LARGE SCALE GENOMIC DNA]</scope>
    <source>
        <strain evidence="10 11">NBRC 112829</strain>
    </source>
</reference>
<feature type="domain" description="Peptidoglycan binding-like" evidence="9">
    <location>
        <begin position="49"/>
        <end position="91"/>
    </location>
</feature>
<keyword evidence="11" id="KW-1185">Reference proteome</keyword>
<evidence type="ECO:0000256" key="7">
    <source>
        <dbReference type="ARBA" id="ARBA00023049"/>
    </source>
</evidence>
<feature type="signal peptide" evidence="8">
    <location>
        <begin position="1"/>
        <end position="27"/>
    </location>
</feature>
<gene>
    <name evidence="10" type="ORF">Hgul01_01865</name>
</gene>
<comment type="caution">
    <text evidence="10">The sequence shown here is derived from an EMBL/GenBank/DDBJ whole genome shotgun (WGS) entry which is preliminary data.</text>
</comment>
<dbReference type="InterPro" id="IPR009045">
    <property type="entry name" value="Zn_M74/Hedgehog-like"/>
</dbReference>
<dbReference type="PANTHER" id="PTHR41533:SF1">
    <property type="entry name" value="L,D-TRANSPEPTIDASE YCBB-RELATED"/>
    <property type="match status" value="1"/>
</dbReference>
<evidence type="ECO:0000313" key="11">
    <source>
        <dbReference type="Proteomes" id="UP001428290"/>
    </source>
</evidence>
<dbReference type="Gene3D" id="1.10.101.10">
    <property type="entry name" value="PGBD-like superfamily/PGBD"/>
    <property type="match status" value="2"/>
</dbReference>
<evidence type="ECO:0000256" key="5">
    <source>
        <dbReference type="ARBA" id="ARBA00022801"/>
    </source>
</evidence>
<keyword evidence="2" id="KW-0479">Metal-binding</keyword>
<sequence>MKAFVWRIASFTLILSIVLGSIGSAHAFSAAFFHTISKGNRGTDVKAMQYLLNISADGVFGSGTESSVKSFQSSQGLGADGIVGPNTWNALVVTVRRGDNGNAVKAVQTLLNAKRNAGLTVDGAFGAGTESAVKSFQSHAGLSADGVVGPTTWKNLIWHYEYTDFSANICDQDPDNNGNANWGVASTVAQIEAAASDFASYGKGKVPLGDISFEHGGDIPGHASHETGLDVDLWPIRSDGKQCTGSRITWQSSTYDRAATRNLVKAIRAAAPNQIALIYFNDPVLISEGLTTSYPNHDNHLHIRFK</sequence>
<dbReference type="Pfam" id="PF03411">
    <property type="entry name" value="Peptidase_M74"/>
    <property type="match status" value="1"/>
</dbReference>
<organism evidence="10 11">
    <name type="scientific">Herpetosiphon gulosus</name>
    <dbReference type="NCBI Taxonomy" id="1973496"/>
    <lineage>
        <taxon>Bacteria</taxon>
        <taxon>Bacillati</taxon>
        <taxon>Chloroflexota</taxon>
        <taxon>Chloroflexia</taxon>
        <taxon>Herpetosiphonales</taxon>
        <taxon>Herpetosiphonaceae</taxon>
        <taxon>Herpetosiphon</taxon>
    </lineage>
</organism>
<dbReference type="InterPro" id="IPR036365">
    <property type="entry name" value="PGBD-like_sf"/>
</dbReference>
<dbReference type="InterPro" id="IPR002477">
    <property type="entry name" value="Peptidoglycan-bd-like"/>
</dbReference>
<feature type="domain" description="Peptidoglycan binding-like" evidence="9">
    <location>
        <begin position="100"/>
        <end position="154"/>
    </location>
</feature>
<keyword evidence="4" id="KW-0574">Periplasm</keyword>
<keyword evidence="6" id="KW-0862">Zinc</keyword>
<dbReference type="Pfam" id="PF01471">
    <property type="entry name" value="PG_binding_1"/>
    <property type="match status" value="2"/>
</dbReference>
<evidence type="ECO:0000259" key="9">
    <source>
        <dbReference type="Pfam" id="PF01471"/>
    </source>
</evidence>
<evidence type="ECO:0000256" key="4">
    <source>
        <dbReference type="ARBA" id="ARBA00022764"/>
    </source>
</evidence>
<dbReference type="SUPFAM" id="SSF55166">
    <property type="entry name" value="Hedgehog/DD-peptidase"/>
    <property type="match status" value="1"/>
</dbReference>